<reference evidence="2 3" key="1">
    <citation type="journal article" date="2014" name="Int. J. Syst. Evol. Microbiol.">
        <title>Listeria floridensis sp. nov., Listeria aquatica sp. nov., Listeria cornellensis sp. nov., Listeria riparia sp. nov. and Listeria grandensis sp. nov., from agricultural and natural environments.</title>
        <authorList>
            <person name="den Bakker H.C."/>
            <person name="Warchocki S."/>
            <person name="Wright E.M."/>
            <person name="Allred A.F."/>
            <person name="Ahlstrom C."/>
            <person name="Manuel C.S."/>
            <person name="Stasiewicz M.J."/>
            <person name="Burrell A."/>
            <person name="Roof S."/>
            <person name="Strawn L."/>
            <person name="Fortes E.D."/>
            <person name="Nightingale K.K."/>
            <person name="Kephart D."/>
            <person name="Wiedmann M."/>
        </authorList>
    </citation>
    <scope>NUCLEOTIDE SEQUENCE [LARGE SCALE GENOMIC DNA]</scope>
    <source>
        <strain evidence="2 3">FSL S10-1188</strain>
    </source>
</reference>
<evidence type="ECO:0000313" key="2">
    <source>
        <dbReference type="EMBL" id="EUJ19707.1"/>
    </source>
</evidence>
<proteinExistence type="predicted"/>
<feature type="transmembrane region" description="Helical" evidence="1">
    <location>
        <begin position="65"/>
        <end position="87"/>
    </location>
</feature>
<keyword evidence="1" id="KW-0812">Transmembrane</keyword>
<feature type="transmembrane region" description="Helical" evidence="1">
    <location>
        <begin position="99"/>
        <end position="126"/>
    </location>
</feature>
<keyword evidence="1" id="KW-1133">Transmembrane helix</keyword>
<evidence type="ECO:0000256" key="1">
    <source>
        <dbReference type="SAM" id="Phobius"/>
    </source>
</evidence>
<dbReference type="PATRIC" id="fig|1265818.5.peg.1202"/>
<gene>
    <name evidence="2" type="ORF">MAQA_06023</name>
</gene>
<dbReference type="AlphaFoldDB" id="W7B1D1"/>
<protein>
    <submittedName>
        <fullName evidence="2">Uncharacterized protein</fullName>
    </submittedName>
</protein>
<keyword evidence="1" id="KW-0472">Membrane</keyword>
<sequence length="127" mass="15193">MLNWTTEMSAWLMICPVFLFFFLYLGLKWGLKSQPRALKRSADFTTFFFILADHFWMVQLFGRSFLLYILLVLFLVGIGIVVIFALRDGELRLARVFQTYWRICFFIFALFYLFFYLTGLILAISYQ</sequence>
<dbReference type="InterPro" id="IPR024515">
    <property type="entry name" value="DUF3397"/>
</dbReference>
<dbReference type="Proteomes" id="UP000019246">
    <property type="component" value="Unassembled WGS sequence"/>
</dbReference>
<accession>W7B1D1</accession>
<organism evidence="2 3">
    <name type="scientific">Listeria aquatica FSL S10-1188</name>
    <dbReference type="NCBI Taxonomy" id="1265818"/>
    <lineage>
        <taxon>Bacteria</taxon>
        <taxon>Bacillati</taxon>
        <taxon>Bacillota</taxon>
        <taxon>Bacilli</taxon>
        <taxon>Bacillales</taxon>
        <taxon>Listeriaceae</taxon>
        <taxon>Listeria</taxon>
    </lineage>
</organism>
<dbReference type="OrthoDB" id="2353183at2"/>
<name>W7B1D1_9LIST</name>
<dbReference type="RefSeq" id="WP_036071931.1">
    <property type="nucleotide sequence ID" value="NZ_AOCG01000006.1"/>
</dbReference>
<dbReference type="EMBL" id="AOCG01000006">
    <property type="protein sequence ID" value="EUJ19707.1"/>
    <property type="molecule type" value="Genomic_DNA"/>
</dbReference>
<comment type="caution">
    <text evidence="2">The sequence shown here is derived from an EMBL/GenBank/DDBJ whole genome shotgun (WGS) entry which is preliminary data.</text>
</comment>
<evidence type="ECO:0000313" key="3">
    <source>
        <dbReference type="Proteomes" id="UP000019246"/>
    </source>
</evidence>
<dbReference type="Pfam" id="PF11877">
    <property type="entry name" value="DUF3397"/>
    <property type="match status" value="1"/>
</dbReference>
<feature type="transmembrane region" description="Helical" evidence="1">
    <location>
        <begin position="6"/>
        <end position="29"/>
    </location>
</feature>
<keyword evidence="3" id="KW-1185">Reference proteome</keyword>
<dbReference type="STRING" id="1265818.MAQA_06023"/>